<evidence type="ECO:0000313" key="1">
    <source>
        <dbReference type="EMBL" id="KAK4089115.1"/>
    </source>
</evidence>
<dbReference type="InterPro" id="IPR005493">
    <property type="entry name" value="RraA/RraA-like"/>
</dbReference>
<sequence>MFRSSLLRTALALTARSQAVPARLVASSTAASRVTSRAMATTTPAIPRDAIAELQRYTACDVSDALLKLNVPGAGFVADLQAYGAPAPDADAETSAVTAAPVSTILFAAKGAPPPAEPPANVPKDAHWADLAREGTLVFMQQPPGQTNAICGGIMALRMKVRGVKGVVVAGRVRDLPELRSTNLPIWAYGTSTVGSGGGSIPWALEAPLSINGTVVRPGDVALHDPVNGVVVIPRDKLDAVLELLPRLTAADDKVKEDVLKGMSVYDAFKLYRG</sequence>
<comment type="caution">
    <text evidence="1">The sequence shown here is derived from an EMBL/GenBank/DDBJ whole genome shotgun (WGS) entry which is preliminary data.</text>
</comment>
<name>A0ABR0BYS4_PURLI</name>
<dbReference type="Gene3D" id="3.50.30.40">
    <property type="entry name" value="Ribonuclease E inhibitor RraA/RraA-like"/>
    <property type="match status" value="1"/>
</dbReference>
<dbReference type="PANTHER" id="PTHR33254:SF4">
    <property type="entry name" value="4-HYDROXY-4-METHYL-2-OXOGLUTARATE ALDOLASE 3-RELATED"/>
    <property type="match status" value="1"/>
</dbReference>
<accession>A0ABR0BYS4</accession>
<dbReference type="Pfam" id="PF03737">
    <property type="entry name" value="RraA-like"/>
    <property type="match status" value="1"/>
</dbReference>
<dbReference type="EMBL" id="JAWRVI010000021">
    <property type="protein sequence ID" value="KAK4089115.1"/>
    <property type="molecule type" value="Genomic_DNA"/>
</dbReference>
<organism evidence="1 2">
    <name type="scientific">Purpureocillium lilacinum</name>
    <name type="common">Paecilomyces lilacinus</name>
    <dbReference type="NCBI Taxonomy" id="33203"/>
    <lineage>
        <taxon>Eukaryota</taxon>
        <taxon>Fungi</taxon>
        <taxon>Dikarya</taxon>
        <taxon>Ascomycota</taxon>
        <taxon>Pezizomycotina</taxon>
        <taxon>Sordariomycetes</taxon>
        <taxon>Hypocreomycetidae</taxon>
        <taxon>Hypocreales</taxon>
        <taxon>Ophiocordycipitaceae</taxon>
        <taxon>Purpureocillium</taxon>
    </lineage>
</organism>
<gene>
    <name evidence="1" type="ORF">Purlil1_6548</name>
</gene>
<evidence type="ECO:0008006" key="3">
    <source>
        <dbReference type="Google" id="ProtNLM"/>
    </source>
</evidence>
<dbReference type="PANTHER" id="PTHR33254">
    <property type="entry name" value="4-HYDROXY-4-METHYL-2-OXOGLUTARATE ALDOLASE 3-RELATED"/>
    <property type="match status" value="1"/>
</dbReference>
<reference evidence="1 2" key="1">
    <citation type="journal article" date="2024" name="Microbiol. Resour. Announc.">
        <title>Genome annotations for the ascomycete fungi Trichoderma harzianum, Trichoderma aggressivum, and Purpureocillium lilacinum.</title>
        <authorList>
            <person name="Beijen E.P.W."/>
            <person name="Ohm R.A."/>
        </authorList>
    </citation>
    <scope>NUCLEOTIDE SEQUENCE [LARGE SCALE GENOMIC DNA]</scope>
    <source>
        <strain evidence="1 2">CBS 150709</strain>
    </source>
</reference>
<protein>
    <recommendedName>
        <fullName evidence="3">Demethylmenaquinone methyltransferase</fullName>
    </recommendedName>
</protein>
<dbReference type="InterPro" id="IPR036704">
    <property type="entry name" value="RraA/RraA-like_sf"/>
</dbReference>
<dbReference type="Proteomes" id="UP001287286">
    <property type="component" value="Unassembled WGS sequence"/>
</dbReference>
<proteinExistence type="predicted"/>
<evidence type="ECO:0000313" key="2">
    <source>
        <dbReference type="Proteomes" id="UP001287286"/>
    </source>
</evidence>
<keyword evidence="2" id="KW-1185">Reference proteome</keyword>
<dbReference type="SUPFAM" id="SSF89562">
    <property type="entry name" value="RraA-like"/>
    <property type="match status" value="1"/>
</dbReference>